<name>A0A7C9RGH6_9BRAD</name>
<sequence length="71" mass="7403">MIANSNFDDTVGGKRAYHKFLWGAAIGAVILGGALGYSSQRMDVGKVFPIVGAPSFPISPHTGAPRLADTK</sequence>
<comment type="caution">
    <text evidence="2">The sequence shown here is derived from an EMBL/GenBank/DDBJ whole genome shotgun (WGS) entry which is preliminary data.</text>
</comment>
<keyword evidence="3" id="KW-1185">Reference proteome</keyword>
<keyword evidence="1" id="KW-0812">Transmembrane</keyword>
<keyword evidence="1" id="KW-1133">Transmembrane helix</keyword>
<organism evidence="2 3">
    <name type="scientific">Candidatus Afipia apatlaquensis</name>
    <dbReference type="NCBI Taxonomy" id="2712852"/>
    <lineage>
        <taxon>Bacteria</taxon>
        <taxon>Pseudomonadati</taxon>
        <taxon>Pseudomonadota</taxon>
        <taxon>Alphaproteobacteria</taxon>
        <taxon>Hyphomicrobiales</taxon>
        <taxon>Nitrobacteraceae</taxon>
        <taxon>Afipia</taxon>
    </lineage>
</organism>
<evidence type="ECO:0000313" key="3">
    <source>
        <dbReference type="Proteomes" id="UP000480266"/>
    </source>
</evidence>
<reference evidence="2" key="1">
    <citation type="submission" date="2020-02" db="EMBL/GenBank/DDBJ databases">
        <title>Draft genome sequence of Candidatus Afipia apatlaquensis IBT-C3, a potential strain for decolorization of textile dyes.</title>
        <authorList>
            <person name="Sanchez-Reyes A."/>
            <person name="Breton-Deval L."/>
            <person name="Mangelson H."/>
            <person name="Sanchez-Flores A."/>
        </authorList>
    </citation>
    <scope>NUCLEOTIDE SEQUENCE [LARGE SCALE GENOMIC DNA]</scope>
    <source>
        <strain evidence="2">IBT-C3</strain>
    </source>
</reference>
<dbReference type="EMBL" id="JAAMRR010000737">
    <property type="protein sequence ID" value="NGX96280.1"/>
    <property type="molecule type" value="Genomic_DNA"/>
</dbReference>
<dbReference type="AlphaFoldDB" id="A0A7C9RGH6"/>
<gene>
    <name evidence="2" type="ORF">G4V63_14005</name>
</gene>
<feature type="transmembrane region" description="Helical" evidence="1">
    <location>
        <begin position="20"/>
        <end position="37"/>
    </location>
</feature>
<dbReference type="Proteomes" id="UP000480266">
    <property type="component" value="Unassembled WGS sequence"/>
</dbReference>
<proteinExistence type="predicted"/>
<accession>A0A7C9RGH6</accession>
<evidence type="ECO:0000313" key="2">
    <source>
        <dbReference type="EMBL" id="NGX96280.1"/>
    </source>
</evidence>
<keyword evidence="1" id="KW-0472">Membrane</keyword>
<protein>
    <submittedName>
        <fullName evidence="2">Uncharacterized protein</fullName>
    </submittedName>
</protein>
<evidence type="ECO:0000256" key="1">
    <source>
        <dbReference type="SAM" id="Phobius"/>
    </source>
</evidence>